<dbReference type="AlphaFoldDB" id="A0A561BQ36"/>
<name>A0A561BQ36_9ACTN</name>
<dbReference type="InterPro" id="IPR003779">
    <property type="entry name" value="CMD-like"/>
</dbReference>
<gene>
    <name evidence="2" type="ORF">FB561_2083</name>
</gene>
<organism evidence="2 3">
    <name type="scientific">Kribbella amoyensis</name>
    <dbReference type="NCBI Taxonomy" id="996641"/>
    <lineage>
        <taxon>Bacteria</taxon>
        <taxon>Bacillati</taxon>
        <taxon>Actinomycetota</taxon>
        <taxon>Actinomycetes</taxon>
        <taxon>Propionibacteriales</taxon>
        <taxon>Kribbellaceae</taxon>
        <taxon>Kribbella</taxon>
    </lineage>
</organism>
<feature type="domain" description="Carboxymuconolactone decarboxylase-like" evidence="1">
    <location>
        <begin position="16"/>
        <end position="95"/>
    </location>
</feature>
<dbReference type="Pfam" id="PF02627">
    <property type="entry name" value="CMD"/>
    <property type="match status" value="1"/>
</dbReference>
<proteinExistence type="predicted"/>
<evidence type="ECO:0000259" key="1">
    <source>
        <dbReference type="Pfam" id="PF02627"/>
    </source>
</evidence>
<dbReference type="OrthoDB" id="9801997at2"/>
<comment type="caution">
    <text evidence="2">The sequence shown here is derived from an EMBL/GenBank/DDBJ whole genome shotgun (WGS) entry which is preliminary data.</text>
</comment>
<dbReference type="Gene3D" id="1.20.1290.10">
    <property type="entry name" value="AhpD-like"/>
    <property type="match status" value="1"/>
</dbReference>
<dbReference type="InterPro" id="IPR029032">
    <property type="entry name" value="AhpD-like"/>
</dbReference>
<sequence length="155" mass="17063">MQLRMKNPAFLLPDGMQGIQYLLKASNSAGVPGTTLELIGLRASQLNGCTACAQSHAEQARRAGETDQRLAVVATWRHAPYFTPAERAALALTEDLTRLADRNDEAVPDALWAEVSEYYDEPQRAAIILLIGTVNLFNRLNVTVREQADQPSWQG</sequence>
<dbReference type="SUPFAM" id="SSF69118">
    <property type="entry name" value="AhpD-like"/>
    <property type="match status" value="1"/>
</dbReference>
<reference evidence="2 3" key="1">
    <citation type="submission" date="2019-06" db="EMBL/GenBank/DDBJ databases">
        <title>Sequencing the genomes of 1000 actinobacteria strains.</title>
        <authorList>
            <person name="Klenk H.-P."/>
        </authorList>
    </citation>
    <scope>NUCLEOTIDE SEQUENCE [LARGE SCALE GENOMIC DNA]</scope>
    <source>
        <strain evidence="2 3">DSM 24683</strain>
    </source>
</reference>
<dbReference type="InterPro" id="IPR004675">
    <property type="entry name" value="AhpD_core"/>
</dbReference>
<dbReference type="PANTHER" id="PTHR34846:SF7">
    <property type="entry name" value="BLL7811 PROTEIN"/>
    <property type="match status" value="1"/>
</dbReference>
<protein>
    <submittedName>
        <fullName evidence="2">AhpD family alkylhydroperoxidase</fullName>
    </submittedName>
</protein>
<evidence type="ECO:0000313" key="2">
    <source>
        <dbReference type="EMBL" id="TWD80981.1"/>
    </source>
</evidence>
<accession>A0A561BQ36</accession>
<dbReference type="NCBIfam" id="TIGR00778">
    <property type="entry name" value="ahpD_dom"/>
    <property type="match status" value="1"/>
</dbReference>
<keyword evidence="2" id="KW-0575">Peroxidase</keyword>
<dbReference type="RefSeq" id="WP_145805440.1">
    <property type="nucleotide sequence ID" value="NZ_VIVK01000001.1"/>
</dbReference>
<dbReference type="EMBL" id="VIVK01000001">
    <property type="protein sequence ID" value="TWD80981.1"/>
    <property type="molecule type" value="Genomic_DNA"/>
</dbReference>
<dbReference type="Proteomes" id="UP000318380">
    <property type="component" value="Unassembled WGS sequence"/>
</dbReference>
<evidence type="ECO:0000313" key="3">
    <source>
        <dbReference type="Proteomes" id="UP000318380"/>
    </source>
</evidence>
<keyword evidence="2" id="KW-0560">Oxidoreductase</keyword>
<dbReference type="GO" id="GO:0051920">
    <property type="term" value="F:peroxiredoxin activity"/>
    <property type="evidence" value="ECO:0007669"/>
    <property type="project" value="InterPro"/>
</dbReference>
<dbReference type="PANTHER" id="PTHR34846">
    <property type="entry name" value="4-CARBOXYMUCONOLACTONE DECARBOXYLASE FAMILY PROTEIN (AFU_ORTHOLOGUE AFUA_6G11590)"/>
    <property type="match status" value="1"/>
</dbReference>
<keyword evidence="3" id="KW-1185">Reference proteome</keyword>